<organism evidence="1 2">
    <name type="scientific">Ambispora leptoticha</name>
    <dbReference type="NCBI Taxonomy" id="144679"/>
    <lineage>
        <taxon>Eukaryota</taxon>
        <taxon>Fungi</taxon>
        <taxon>Fungi incertae sedis</taxon>
        <taxon>Mucoromycota</taxon>
        <taxon>Glomeromycotina</taxon>
        <taxon>Glomeromycetes</taxon>
        <taxon>Archaeosporales</taxon>
        <taxon>Ambisporaceae</taxon>
        <taxon>Ambispora</taxon>
    </lineage>
</organism>
<sequence length="145" mass="16410">MCDWFWIISETGYVLDVYCAGTTSGTAVVLFTLNNQLHPNNQLWKLDGEYLVSKQTGYVLSLNTCPINDPTLVIKPKDINDKGQRWYYNPDLLTFTSGLPYYVLTAKSNTISDPKALGLTHWIDQTARNQKWTFAKCTGYDKEGG</sequence>
<dbReference type="Proteomes" id="UP000789508">
    <property type="component" value="Unassembled WGS sequence"/>
</dbReference>
<proteinExistence type="predicted"/>
<dbReference type="AlphaFoldDB" id="A0A9N8W778"/>
<keyword evidence="2" id="KW-1185">Reference proteome</keyword>
<accession>A0A9N8W778</accession>
<evidence type="ECO:0000313" key="1">
    <source>
        <dbReference type="EMBL" id="CAG8479687.1"/>
    </source>
</evidence>
<dbReference type="SUPFAM" id="SSF50370">
    <property type="entry name" value="Ricin B-like lectins"/>
    <property type="match status" value="1"/>
</dbReference>
<dbReference type="OrthoDB" id="9895617at2759"/>
<comment type="caution">
    <text evidence="1">The sequence shown here is derived from an EMBL/GenBank/DDBJ whole genome shotgun (WGS) entry which is preliminary data.</text>
</comment>
<name>A0A9N8W778_9GLOM</name>
<reference evidence="1" key="1">
    <citation type="submission" date="2021-06" db="EMBL/GenBank/DDBJ databases">
        <authorList>
            <person name="Kallberg Y."/>
            <person name="Tangrot J."/>
            <person name="Rosling A."/>
        </authorList>
    </citation>
    <scope>NUCLEOTIDE SEQUENCE</scope>
    <source>
        <strain evidence="1">FL130A</strain>
    </source>
</reference>
<dbReference type="EMBL" id="CAJVPS010000352">
    <property type="protein sequence ID" value="CAG8479687.1"/>
    <property type="molecule type" value="Genomic_DNA"/>
</dbReference>
<evidence type="ECO:0000313" key="2">
    <source>
        <dbReference type="Proteomes" id="UP000789508"/>
    </source>
</evidence>
<dbReference type="InterPro" id="IPR035992">
    <property type="entry name" value="Ricin_B-like_lectins"/>
</dbReference>
<gene>
    <name evidence="1" type="ORF">ALEPTO_LOCUS2423</name>
</gene>
<dbReference type="Gene3D" id="2.80.10.50">
    <property type="match status" value="1"/>
</dbReference>
<protein>
    <submittedName>
        <fullName evidence="1">9090_t:CDS:1</fullName>
    </submittedName>
</protein>
<dbReference type="PROSITE" id="PS50231">
    <property type="entry name" value="RICIN_B_LECTIN"/>
    <property type="match status" value="1"/>
</dbReference>